<name>E2BBT8_HARSA</name>
<accession>E2BBT8</accession>
<evidence type="ECO:0000256" key="1">
    <source>
        <dbReference type="SAM" id="MobiDB-lite"/>
    </source>
</evidence>
<reference evidence="2 3" key="1">
    <citation type="journal article" date="2010" name="Science">
        <title>Genomic comparison of the ants Camponotus floridanus and Harpegnathos saltator.</title>
        <authorList>
            <person name="Bonasio R."/>
            <person name="Zhang G."/>
            <person name="Ye C."/>
            <person name="Mutti N.S."/>
            <person name="Fang X."/>
            <person name="Qin N."/>
            <person name="Donahue G."/>
            <person name="Yang P."/>
            <person name="Li Q."/>
            <person name="Li C."/>
            <person name="Zhang P."/>
            <person name="Huang Z."/>
            <person name="Berger S.L."/>
            <person name="Reinberg D."/>
            <person name="Wang J."/>
            <person name="Liebig J."/>
        </authorList>
    </citation>
    <scope>NUCLEOTIDE SEQUENCE [LARGE SCALE GENOMIC DNA]</scope>
    <source>
        <strain evidence="2 3">R22 G/1</strain>
    </source>
</reference>
<dbReference type="EMBL" id="GL447151">
    <property type="protein sequence ID" value="EFN86864.1"/>
    <property type="molecule type" value="Genomic_DNA"/>
</dbReference>
<keyword evidence="3" id="KW-1185">Reference proteome</keyword>
<organism evidence="3">
    <name type="scientific">Harpegnathos saltator</name>
    <name type="common">Jerdon's jumping ant</name>
    <dbReference type="NCBI Taxonomy" id="610380"/>
    <lineage>
        <taxon>Eukaryota</taxon>
        <taxon>Metazoa</taxon>
        <taxon>Ecdysozoa</taxon>
        <taxon>Arthropoda</taxon>
        <taxon>Hexapoda</taxon>
        <taxon>Insecta</taxon>
        <taxon>Pterygota</taxon>
        <taxon>Neoptera</taxon>
        <taxon>Endopterygota</taxon>
        <taxon>Hymenoptera</taxon>
        <taxon>Apocrita</taxon>
        <taxon>Aculeata</taxon>
        <taxon>Formicoidea</taxon>
        <taxon>Formicidae</taxon>
        <taxon>Ponerinae</taxon>
        <taxon>Ponerini</taxon>
        <taxon>Harpegnathos</taxon>
    </lineage>
</organism>
<evidence type="ECO:0000313" key="2">
    <source>
        <dbReference type="EMBL" id="EFN86864.1"/>
    </source>
</evidence>
<sequence>MLHRRMPEDPARAERAQLEDQERSAAGLELVIFRQGWRFCNKPLLHPYCNYTTIKVRRICYCFNSSDGRRRQSRPKSTLSLSGAKSPSLSASPNERCAPAPGVAFAPEPPAQAGPERAKDDAKGESISPHPDENSSYRDPLARSVADLRIVPWTFDAPLPR</sequence>
<dbReference type="InParanoid" id="E2BBT8"/>
<proteinExistence type="predicted"/>
<protein>
    <submittedName>
        <fullName evidence="2">Uncharacterized protein</fullName>
    </submittedName>
</protein>
<gene>
    <name evidence="2" type="ORF">EAI_01792</name>
</gene>
<feature type="region of interest" description="Disordered" evidence="1">
    <location>
        <begin position="1"/>
        <end position="20"/>
    </location>
</feature>
<dbReference type="AlphaFoldDB" id="E2BBT8"/>
<feature type="region of interest" description="Disordered" evidence="1">
    <location>
        <begin position="66"/>
        <end position="140"/>
    </location>
</feature>
<feature type="compositionally biased region" description="Polar residues" evidence="1">
    <location>
        <begin position="75"/>
        <end position="93"/>
    </location>
</feature>
<dbReference type="Proteomes" id="UP000008237">
    <property type="component" value="Unassembled WGS sequence"/>
</dbReference>
<feature type="compositionally biased region" description="Basic and acidic residues" evidence="1">
    <location>
        <begin position="116"/>
        <end position="136"/>
    </location>
</feature>
<evidence type="ECO:0000313" key="3">
    <source>
        <dbReference type="Proteomes" id="UP000008237"/>
    </source>
</evidence>